<feature type="domain" description="Helix-hairpin-helix DNA-binding motif class 1" evidence="3">
    <location>
        <begin position="249"/>
        <end position="268"/>
    </location>
</feature>
<dbReference type="InterPro" id="IPR003583">
    <property type="entry name" value="Hlx-hairpin-Hlx_DNA-bd_motif"/>
</dbReference>
<evidence type="ECO:0000256" key="2">
    <source>
        <dbReference type="SAM" id="Phobius"/>
    </source>
</evidence>
<comment type="caution">
    <text evidence="4">The sequence shown here is derived from an EMBL/GenBank/DDBJ whole genome shotgun (WGS) entry which is preliminary data.</text>
</comment>
<dbReference type="InterPro" id="IPR004509">
    <property type="entry name" value="Competence_ComEA_HhH"/>
</dbReference>
<feature type="region of interest" description="Disordered" evidence="1">
    <location>
        <begin position="188"/>
        <end position="210"/>
    </location>
</feature>
<dbReference type="Pfam" id="PF12836">
    <property type="entry name" value="HHH_3"/>
    <property type="match status" value="1"/>
</dbReference>
<dbReference type="Pfam" id="PF10531">
    <property type="entry name" value="SLBB"/>
    <property type="match status" value="1"/>
</dbReference>
<dbReference type="InterPro" id="IPR019554">
    <property type="entry name" value="Soluble_ligand-bd"/>
</dbReference>
<keyword evidence="2" id="KW-0812">Transmembrane</keyword>
<name>A0ABP8PVU9_9ACTN</name>
<dbReference type="SUPFAM" id="SSF47781">
    <property type="entry name" value="RuvA domain 2-like"/>
    <property type="match status" value="1"/>
</dbReference>
<gene>
    <name evidence="4" type="ORF">GCM10023191_027950</name>
</gene>
<dbReference type="Gene3D" id="3.10.560.10">
    <property type="entry name" value="Outer membrane lipoprotein wza domain like"/>
    <property type="match status" value="1"/>
</dbReference>
<evidence type="ECO:0000259" key="3">
    <source>
        <dbReference type="SMART" id="SM00278"/>
    </source>
</evidence>
<keyword evidence="2" id="KW-0472">Membrane</keyword>
<feature type="compositionally biased region" description="Low complexity" evidence="1">
    <location>
        <begin position="199"/>
        <end position="210"/>
    </location>
</feature>
<evidence type="ECO:0000256" key="1">
    <source>
        <dbReference type="SAM" id="MobiDB-lite"/>
    </source>
</evidence>
<protein>
    <recommendedName>
        <fullName evidence="3">Helix-hairpin-helix DNA-binding motif class 1 domain-containing protein</fullName>
    </recommendedName>
</protein>
<feature type="compositionally biased region" description="Basic and acidic residues" evidence="1">
    <location>
        <begin position="1"/>
        <end position="14"/>
    </location>
</feature>
<dbReference type="Proteomes" id="UP001500503">
    <property type="component" value="Unassembled WGS sequence"/>
</dbReference>
<dbReference type="InterPro" id="IPR010994">
    <property type="entry name" value="RuvA_2-like"/>
</dbReference>
<organism evidence="4 5">
    <name type="scientific">Actinoallomurus oryzae</name>
    <dbReference type="NCBI Taxonomy" id="502180"/>
    <lineage>
        <taxon>Bacteria</taxon>
        <taxon>Bacillati</taxon>
        <taxon>Actinomycetota</taxon>
        <taxon>Actinomycetes</taxon>
        <taxon>Streptosporangiales</taxon>
        <taxon>Thermomonosporaceae</taxon>
        <taxon>Actinoallomurus</taxon>
    </lineage>
</organism>
<feature type="transmembrane region" description="Helical" evidence="2">
    <location>
        <begin position="67"/>
        <end position="87"/>
    </location>
</feature>
<accession>A0ABP8PVU9</accession>
<dbReference type="PANTHER" id="PTHR21180">
    <property type="entry name" value="ENDONUCLEASE/EXONUCLEASE/PHOSPHATASE FAMILY DOMAIN-CONTAINING PROTEIN 1"/>
    <property type="match status" value="1"/>
</dbReference>
<dbReference type="NCBIfam" id="TIGR00426">
    <property type="entry name" value="competence protein ComEA helix-hairpin-helix repeat region"/>
    <property type="match status" value="1"/>
</dbReference>
<keyword evidence="2" id="KW-1133">Transmembrane helix</keyword>
<dbReference type="EMBL" id="BAABHF010000017">
    <property type="protein sequence ID" value="GAA4492257.1"/>
    <property type="molecule type" value="Genomic_DNA"/>
</dbReference>
<reference evidence="5" key="1">
    <citation type="journal article" date="2019" name="Int. J. Syst. Evol. Microbiol.">
        <title>The Global Catalogue of Microorganisms (GCM) 10K type strain sequencing project: providing services to taxonomists for standard genome sequencing and annotation.</title>
        <authorList>
            <consortium name="The Broad Institute Genomics Platform"/>
            <consortium name="The Broad Institute Genome Sequencing Center for Infectious Disease"/>
            <person name="Wu L."/>
            <person name="Ma J."/>
        </authorList>
    </citation>
    <scope>NUCLEOTIDE SEQUENCE [LARGE SCALE GENOMIC DNA]</scope>
    <source>
        <strain evidence="5">JCM 17933</strain>
    </source>
</reference>
<dbReference type="PANTHER" id="PTHR21180:SF32">
    <property type="entry name" value="ENDONUCLEASE_EXONUCLEASE_PHOSPHATASE FAMILY DOMAIN-CONTAINING PROTEIN 1"/>
    <property type="match status" value="1"/>
</dbReference>
<dbReference type="InterPro" id="IPR051675">
    <property type="entry name" value="Endo/Exo/Phosphatase_dom_1"/>
</dbReference>
<proteinExistence type="predicted"/>
<sequence>MDPSALDRLREAFRAPRSFGGGPVPPSQGPPAAALRASPDDPEEGAAWMEDDARRGRPRLDPGLPGVRVLALVGLLAALVAGAFFWWSRPRPQPVRAPVVHPAAQTAAAQTAAAPAVAATPSPTPAVLVVDVAGKVRHPGVVTLPAGSRVIDAIKEAGGVRPGAKTGTLNLARRVVDGEQILVGVTATPAPGAPPPAAPGASGTSVPGAPLDLNTATAGQLDQLPGVGPVLAQRIVDYRTQHGGFRSVDELRQVSGIGEAKFADVKDLVRV</sequence>
<evidence type="ECO:0000313" key="4">
    <source>
        <dbReference type="EMBL" id="GAA4492257.1"/>
    </source>
</evidence>
<dbReference type="SMART" id="SM00278">
    <property type="entry name" value="HhH1"/>
    <property type="match status" value="2"/>
</dbReference>
<feature type="domain" description="Helix-hairpin-helix DNA-binding motif class 1" evidence="3">
    <location>
        <begin position="219"/>
        <end position="238"/>
    </location>
</feature>
<evidence type="ECO:0000313" key="5">
    <source>
        <dbReference type="Proteomes" id="UP001500503"/>
    </source>
</evidence>
<keyword evidence="5" id="KW-1185">Reference proteome</keyword>
<dbReference type="Gene3D" id="1.10.150.320">
    <property type="entry name" value="Photosystem II 12 kDa extrinsic protein"/>
    <property type="match status" value="1"/>
</dbReference>
<feature type="region of interest" description="Disordered" evidence="1">
    <location>
        <begin position="1"/>
        <end position="47"/>
    </location>
</feature>